<dbReference type="GO" id="GO:0009246">
    <property type="term" value="P:enterobacterial common antigen biosynthetic process"/>
    <property type="evidence" value="ECO:0007669"/>
    <property type="project" value="TreeGrafter"/>
</dbReference>
<feature type="transmembrane region" description="Helical" evidence="8">
    <location>
        <begin position="253"/>
        <end position="277"/>
    </location>
</feature>
<evidence type="ECO:0000313" key="11">
    <source>
        <dbReference type="Proteomes" id="UP000061432"/>
    </source>
</evidence>
<feature type="transmembrane region" description="Helical" evidence="8">
    <location>
        <begin position="144"/>
        <end position="164"/>
    </location>
</feature>
<evidence type="ECO:0000256" key="6">
    <source>
        <dbReference type="ARBA" id="ARBA00023136"/>
    </source>
</evidence>
<dbReference type="Pfam" id="PF01757">
    <property type="entry name" value="Acyl_transf_3"/>
    <property type="match status" value="1"/>
</dbReference>
<gene>
    <name evidence="10" type="ORF">Maq22A_c04365</name>
</gene>
<feature type="transmembrane region" description="Helical" evidence="8">
    <location>
        <begin position="322"/>
        <end position="340"/>
    </location>
</feature>
<organism evidence="10 11">
    <name type="scientific">Methylobacterium aquaticum</name>
    <dbReference type="NCBI Taxonomy" id="270351"/>
    <lineage>
        <taxon>Bacteria</taxon>
        <taxon>Pseudomonadati</taxon>
        <taxon>Pseudomonadota</taxon>
        <taxon>Alphaproteobacteria</taxon>
        <taxon>Hyphomicrobiales</taxon>
        <taxon>Methylobacteriaceae</taxon>
        <taxon>Methylobacterium</taxon>
    </lineage>
</organism>
<evidence type="ECO:0000313" key="10">
    <source>
        <dbReference type="EMBL" id="BAQ44296.1"/>
    </source>
</evidence>
<feature type="transmembrane region" description="Helical" evidence="8">
    <location>
        <begin position="73"/>
        <end position="90"/>
    </location>
</feature>
<feature type="transmembrane region" description="Helical" evidence="8">
    <location>
        <begin position="102"/>
        <end position="124"/>
    </location>
</feature>
<dbReference type="PATRIC" id="fig|270351.10.peg.850"/>
<feature type="transmembrane region" description="Helical" evidence="8">
    <location>
        <begin position="30"/>
        <end position="53"/>
    </location>
</feature>
<dbReference type="KEGG" id="maqu:Maq22A_c04365"/>
<feature type="transmembrane region" description="Helical" evidence="8">
    <location>
        <begin position="224"/>
        <end position="241"/>
    </location>
</feature>
<dbReference type="EMBL" id="AP014704">
    <property type="protein sequence ID" value="BAQ44296.1"/>
    <property type="molecule type" value="Genomic_DNA"/>
</dbReference>
<dbReference type="RefSeq" id="WP_082742391.1">
    <property type="nucleotide sequence ID" value="NZ_AP014704.1"/>
</dbReference>
<keyword evidence="10" id="KW-0808">Transferase</keyword>
<evidence type="ECO:0000256" key="3">
    <source>
        <dbReference type="ARBA" id="ARBA00022475"/>
    </source>
</evidence>
<dbReference type="Proteomes" id="UP000061432">
    <property type="component" value="Chromosome"/>
</dbReference>
<keyword evidence="3" id="KW-1003">Cell membrane</keyword>
<comment type="similarity">
    <text evidence="2">Belongs to the acyltransferase 3 family.</text>
</comment>
<reference evidence="11" key="2">
    <citation type="submission" date="2015-01" db="EMBL/GenBank/DDBJ databases">
        <title>Complete genome sequence of Methylobacterium aquaticum strain 22A.</title>
        <authorList>
            <person name="Tani A."/>
            <person name="Ogura Y."/>
            <person name="Hayashi T."/>
        </authorList>
    </citation>
    <scope>NUCLEOTIDE SEQUENCE [LARGE SCALE GENOMIC DNA]</scope>
    <source>
        <strain evidence="11">MA-22A</strain>
    </source>
</reference>
<name>A0A0C6EWC1_9HYPH</name>
<proteinExistence type="inferred from homology"/>
<sequence length="379" mass="40819">MSARPNTEPALSVRPDDPVRPRIDASPGRLAWVDVAKGICIILVVMMHSTLGVGEAMGGEGFMHHVVEFAKPFRIPDFFLLSGLFVGRVVDRDWRLFADRRIVHFAYFYLLWMVLQSAVKYGQITDGAGPGAFLAHLAHGLVEPYSTLWFIYLLAVFSVVVKLLRRLPWPVLLIGAALLQLAPVHTGSTLIDEFCDRLVYFVAGYLFAARIFALADWVRARSGLALLGLAAWASLEALLVFTPTGLTSHPTLASLPVVSLMLGAAGALAIVATAALLTRAGGPVTAALRACGERSIVIYLAFFLPMAALRTALVRSGVIEDIGLVALLVTLTAVVVPLAIERVVRHTPARFLFRRPAAVHLVGEDGGRPAPRLAPAPTA</sequence>
<feature type="transmembrane region" description="Helical" evidence="8">
    <location>
        <begin position="197"/>
        <end position="217"/>
    </location>
</feature>
<dbReference type="GO" id="GO:0005886">
    <property type="term" value="C:plasma membrane"/>
    <property type="evidence" value="ECO:0007669"/>
    <property type="project" value="UniProtKB-SubCell"/>
</dbReference>
<evidence type="ECO:0000256" key="8">
    <source>
        <dbReference type="SAM" id="Phobius"/>
    </source>
</evidence>
<dbReference type="PANTHER" id="PTHR40074:SF4">
    <property type="entry name" value="INNER MEMBRANE PROTEIN YCFT"/>
    <property type="match status" value="1"/>
</dbReference>
<protein>
    <submittedName>
        <fullName evidence="10">Acyltransferase</fullName>
    </submittedName>
</protein>
<reference evidence="10 11" key="1">
    <citation type="journal article" date="2015" name="Genome Announc.">
        <title>Complete Genome Sequence of Methylobacterium aquaticum Strain 22A, Isolated from Racomitrium japonicum Moss.</title>
        <authorList>
            <person name="Tani A."/>
            <person name="Ogura Y."/>
            <person name="Hayashi T."/>
            <person name="Kimbara K."/>
        </authorList>
    </citation>
    <scope>NUCLEOTIDE SEQUENCE [LARGE SCALE GENOMIC DNA]</scope>
    <source>
        <strain evidence="10 11">MA-22A</strain>
    </source>
</reference>
<dbReference type="OrthoDB" id="9814956at2"/>
<keyword evidence="5 8" id="KW-1133">Transmembrane helix</keyword>
<dbReference type="InterPro" id="IPR002656">
    <property type="entry name" value="Acyl_transf_3_dom"/>
</dbReference>
<evidence type="ECO:0000256" key="5">
    <source>
        <dbReference type="ARBA" id="ARBA00022989"/>
    </source>
</evidence>
<feature type="transmembrane region" description="Helical" evidence="8">
    <location>
        <begin position="171"/>
        <end position="191"/>
    </location>
</feature>
<keyword evidence="6 8" id="KW-0472">Membrane</keyword>
<feature type="domain" description="Acyltransferase 3" evidence="9">
    <location>
        <begin position="31"/>
        <end position="339"/>
    </location>
</feature>
<dbReference type="PANTHER" id="PTHR40074">
    <property type="entry name" value="O-ACETYLTRANSFERASE WECH"/>
    <property type="match status" value="1"/>
</dbReference>
<evidence type="ECO:0000256" key="4">
    <source>
        <dbReference type="ARBA" id="ARBA00022692"/>
    </source>
</evidence>
<comment type="subcellular location">
    <subcellularLocation>
        <location evidence="1">Cell membrane</location>
        <topology evidence="1">Multi-pass membrane protein</topology>
    </subcellularLocation>
</comment>
<keyword evidence="10" id="KW-0012">Acyltransferase</keyword>
<evidence type="ECO:0000256" key="7">
    <source>
        <dbReference type="SAM" id="MobiDB-lite"/>
    </source>
</evidence>
<accession>A0A0C6EWC1</accession>
<feature type="region of interest" description="Disordered" evidence="7">
    <location>
        <begin position="1"/>
        <end position="20"/>
    </location>
</feature>
<evidence type="ECO:0000259" key="9">
    <source>
        <dbReference type="Pfam" id="PF01757"/>
    </source>
</evidence>
<dbReference type="GO" id="GO:0016413">
    <property type="term" value="F:O-acetyltransferase activity"/>
    <property type="evidence" value="ECO:0007669"/>
    <property type="project" value="TreeGrafter"/>
</dbReference>
<feature type="transmembrane region" description="Helical" evidence="8">
    <location>
        <begin position="297"/>
        <end position="316"/>
    </location>
</feature>
<evidence type="ECO:0000256" key="1">
    <source>
        <dbReference type="ARBA" id="ARBA00004651"/>
    </source>
</evidence>
<dbReference type="STRING" id="270351.Maq22A_c04365"/>
<keyword evidence="4 8" id="KW-0812">Transmembrane</keyword>
<dbReference type="AlphaFoldDB" id="A0A0C6EWC1"/>
<evidence type="ECO:0000256" key="2">
    <source>
        <dbReference type="ARBA" id="ARBA00007400"/>
    </source>
</evidence>